<dbReference type="Gene3D" id="3.30.420.150">
    <property type="entry name" value="Exopolyphosphatase. Domain 2"/>
    <property type="match status" value="1"/>
</dbReference>
<dbReference type="PANTHER" id="PTHR30005">
    <property type="entry name" value="EXOPOLYPHOSPHATASE"/>
    <property type="match status" value="1"/>
</dbReference>
<dbReference type="Gene3D" id="1.10.3210.10">
    <property type="entry name" value="Hypothetical protein af1432"/>
    <property type="match status" value="1"/>
</dbReference>
<evidence type="ECO:0000256" key="2">
    <source>
        <dbReference type="ARBA" id="ARBA00012451"/>
    </source>
</evidence>
<dbReference type="SUPFAM" id="SSF109604">
    <property type="entry name" value="HD-domain/PDEase-like"/>
    <property type="match status" value="1"/>
</dbReference>
<dbReference type="GO" id="GO:0004309">
    <property type="term" value="F:exopolyphosphatase activity"/>
    <property type="evidence" value="ECO:0007669"/>
    <property type="project" value="UniProtKB-EC"/>
</dbReference>
<organism evidence="8 9">
    <name type="scientific">Clostridium neuense</name>
    <dbReference type="NCBI Taxonomy" id="1728934"/>
    <lineage>
        <taxon>Bacteria</taxon>
        <taxon>Bacillati</taxon>
        <taxon>Bacillota</taxon>
        <taxon>Clostridia</taxon>
        <taxon>Eubacteriales</taxon>
        <taxon>Clostridiaceae</taxon>
        <taxon>Clostridium</taxon>
    </lineage>
</organism>
<protein>
    <recommendedName>
        <fullName evidence="3">Exopolyphosphatase</fullName>
        <ecNumber evidence="2">3.6.1.11</ecNumber>
    </recommendedName>
</protein>
<evidence type="ECO:0000313" key="8">
    <source>
        <dbReference type="EMBL" id="MFL0248910.1"/>
    </source>
</evidence>
<comment type="caution">
    <text evidence="8">The sequence shown here is derived from an EMBL/GenBank/DDBJ whole genome shotgun (WGS) entry which is preliminary data.</text>
</comment>
<dbReference type="EMBL" id="JBJIAA010000001">
    <property type="protein sequence ID" value="MFL0248910.1"/>
    <property type="molecule type" value="Genomic_DNA"/>
</dbReference>
<evidence type="ECO:0000256" key="3">
    <source>
        <dbReference type="ARBA" id="ARBA00020416"/>
    </source>
</evidence>
<evidence type="ECO:0000259" key="7">
    <source>
        <dbReference type="Pfam" id="PF21447"/>
    </source>
</evidence>
<accession>A0ABW8TAH0</accession>
<name>A0ABW8TAH0_9CLOT</name>
<evidence type="ECO:0000256" key="4">
    <source>
        <dbReference type="ARBA" id="ARBA00022801"/>
    </source>
</evidence>
<dbReference type="CDD" id="cd24052">
    <property type="entry name" value="ASKHA_NBD_HpPPX-GppA-like"/>
    <property type="match status" value="1"/>
</dbReference>
<dbReference type="InterPro" id="IPR043129">
    <property type="entry name" value="ATPase_NBD"/>
</dbReference>
<dbReference type="Gene3D" id="3.30.420.40">
    <property type="match status" value="1"/>
</dbReference>
<feature type="domain" description="Ppx/GppA phosphatase N-terminal" evidence="6">
    <location>
        <begin position="22"/>
        <end position="302"/>
    </location>
</feature>
<dbReference type="Pfam" id="PF02541">
    <property type="entry name" value="Ppx-GppA"/>
    <property type="match status" value="1"/>
</dbReference>
<dbReference type="RefSeq" id="WP_406785588.1">
    <property type="nucleotide sequence ID" value="NZ_JBJIAA010000001.1"/>
</dbReference>
<dbReference type="Proteomes" id="UP001623592">
    <property type="component" value="Unassembled WGS sequence"/>
</dbReference>
<dbReference type="InterPro" id="IPR050273">
    <property type="entry name" value="GppA/Ppx_hydrolase"/>
</dbReference>
<dbReference type="NCBIfam" id="TIGR03706">
    <property type="entry name" value="exo_poly_only"/>
    <property type="match status" value="1"/>
</dbReference>
<keyword evidence="9" id="KW-1185">Reference proteome</keyword>
<reference evidence="8 9" key="1">
    <citation type="submission" date="2024-11" db="EMBL/GenBank/DDBJ databases">
        <authorList>
            <person name="Heng Y.C."/>
            <person name="Lim A.C.H."/>
            <person name="Lee J.K.Y."/>
            <person name="Kittelmann S."/>
        </authorList>
    </citation>
    <scope>NUCLEOTIDE SEQUENCE [LARGE SCALE GENOMIC DNA]</scope>
    <source>
        <strain evidence="8 9">WILCCON 0114</strain>
    </source>
</reference>
<dbReference type="InterPro" id="IPR030673">
    <property type="entry name" value="PyroPPase_GppA_Ppx"/>
</dbReference>
<dbReference type="InterPro" id="IPR048950">
    <property type="entry name" value="Ppx_GppA_C"/>
</dbReference>
<dbReference type="PIRSF" id="PIRSF001267">
    <property type="entry name" value="Pyrophosphatase_GppA_Ppx"/>
    <property type="match status" value="1"/>
</dbReference>
<evidence type="ECO:0000313" key="9">
    <source>
        <dbReference type="Proteomes" id="UP001623592"/>
    </source>
</evidence>
<evidence type="ECO:0000256" key="1">
    <source>
        <dbReference type="ARBA" id="ARBA00007125"/>
    </source>
</evidence>
<keyword evidence="4 8" id="KW-0378">Hydrolase</keyword>
<comment type="catalytic activity">
    <reaction evidence="5">
        <text>[phosphate](n) + H2O = [phosphate](n-1) + phosphate + H(+)</text>
        <dbReference type="Rhea" id="RHEA:21528"/>
        <dbReference type="Rhea" id="RHEA-COMP:9859"/>
        <dbReference type="Rhea" id="RHEA-COMP:14279"/>
        <dbReference type="ChEBI" id="CHEBI:15377"/>
        <dbReference type="ChEBI" id="CHEBI:15378"/>
        <dbReference type="ChEBI" id="CHEBI:16838"/>
        <dbReference type="ChEBI" id="CHEBI:43474"/>
        <dbReference type="EC" id="3.6.1.11"/>
    </reaction>
</comment>
<proteinExistence type="inferred from homology"/>
<dbReference type="PANTHER" id="PTHR30005:SF0">
    <property type="entry name" value="RETROGRADE REGULATION PROTEIN 2"/>
    <property type="match status" value="1"/>
</dbReference>
<gene>
    <name evidence="8" type="primary">ppx</name>
    <name evidence="8" type="ORF">ACJDT4_00625</name>
</gene>
<comment type="similarity">
    <text evidence="1">Belongs to the GppA/Ppx family.</text>
</comment>
<dbReference type="EC" id="3.6.1.11" evidence="2"/>
<dbReference type="SUPFAM" id="SSF53067">
    <property type="entry name" value="Actin-like ATPase domain"/>
    <property type="match status" value="2"/>
</dbReference>
<evidence type="ECO:0000256" key="5">
    <source>
        <dbReference type="ARBA" id="ARBA00047607"/>
    </source>
</evidence>
<dbReference type="InterPro" id="IPR003695">
    <property type="entry name" value="Ppx_GppA_N"/>
</dbReference>
<evidence type="ECO:0000259" key="6">
    <source>
        <dbReference type="Pfam" id="PF02541"/>
    </source>
</evidence>
<dbReference type="Pfam" id="PF21447">
    <property type="entry name" value="Ppx-GppA_III"/>
    <property type="match status" value="1"/>
</dbReference>
<feature type="domain" description="Ppx/GppA phosphatase C-terminal" evidence="7">
    <location>
        <begin position="315"/>
        <end position="465"/>
    </location>
</feature>
<sequence>MKHIGVIDIGSNSVRLLLTEITDKHSFKIITELKEYVRLGEGFDNNGKLKEEKIQETIKVLKLYKNFCDAFPETMIITTATEAVRKTKNQSYLIGRIKSETGLDVEILSGEKEAYYDYFASINTLNVKNALILDIGGASTEIILVNNRNLKECISLPFGAITLTRKFNLQDSISSAEEKNLKSFLFDSFSSITWLKDLKIDTLIGIGGSIRNIAKISKKRTNYPLNLIHNYTLDSNEVLDIYNEVKSKSTEQRKKIKGLSKDRADIFVGAVCAVNTLINMLKIKHLIISRNGLREGVLLGTLFNKEKVEDILGFSINNILANNNINPKHSSHVYKLTLALFNELKPLHRLDDYLINVIRTSSMLHDIGNNISYYYHHKHSTYIILNSIIYGLTPRERVMSAFAASYHRSDNIPADFDKYKSLLDKVDIFSIKVIGLLIRIAENLDKDLSNSIMDVKCTMQDDMVIIKTVSNAHSDFLVNQAQAVSDSFKELLGKKLYVV</sequence>
<dbReference type="InterPro" id="IPR022371">
    <property type="entry name" value="Exopolyphosphatase"/>
</dbReference>